<gene>
    <name evidence="1" type="ORF">JG688_00017542</name>
</gene>
<evidence type="ECO:0000313" key="1">
    <source>
        <dbReference type="EMBL" id="KAG6943571.1"/>
    </source>
</evidence>
<organism evidence="1 2">
    <name type="scientific">Phytophthora aleatoria</name>
    <dbReference type="NCBI Taxonomy" id="2496075"/>
    <lineage>
        <taxon>Eukaryota</taxon>
        <taxon>Sar</taxon>
        <taxon>Stramenopiles</taxon>
        <taxon>Oomycota</taxon>
        <taxon>Peronosporomycetes</taxon>
        <taxon>Peronosporales</taxon>
        <taxon>Peronosporaceae</taxon>
        <taxon>Phytophthora</taxon>
    </lineage>
</organism>
<sequence>MCSFYEPEGKKRGGTSSYYCAPCSEGKKGLVTLCNRERGHPQNEDLTCTQICHLVWQNGESSLPRQATSEIVE</sequence>
<proteinExistence type="predicted"/>
<dbReference type="AlphaFoldDB" id="A0A8J5IX26"/>
<name>A0A8J5IX26_9STRA</name>
<protein>
    <submittedName>
        <fullName evidence="1">Uncharacterized protein</fullName>
    </submittedName>
</protein>
<dbReference type="Proteomes" id="UP000709295">
    <property type="component" value="Unassembled WGS sequence"/>
</dbReference>
<dbReference type="EMBL" id="JAENGY010002661">
    <property type="protein sequence ID" value="KAG6943571.1"/>
    <property type="molecule type" value="Genomic_DNA"/>
</dbReference>
<comment type="caution">
    <text evidence="1">The sequence shown here is derived from an EMBL/GenBank/DDBJ whole genome shotgun (WGS) entry which is preliminary data.</text>
</comment>
<keyword evidence="2" id="KW-1185">Reference proteome</keyword>
<reference evidence="1" key="1">
    <citation type="submission" date="2021-01" db="EMBL/GenBank/DDBJ databases">
        <title>Phytophthora aleatoria, a newly-described species from Pinus radiata is distinct from Phytophthora cactorum isolates based on comparative genomics.</title>
        <authorList>
            <person name="Mcdougal R."/>
            <person name="Panda P."/>
            <person name="Williams N."/>
            <person name="Studholme D.J."/>
        </authorList>
    </citation>
    <scope>NUCLEOTIDE SEQUENCE</scope>
    <source>
        <strain evidence="1">NZFS 4037</strain>
    </source>
</reference>
<evidence type="ECO:0000313" key="2">
    <source>
        <dbReference type="Proteomes" id="UP000709295"/>
    </source>
</evidence>
<accession>A0A8J5IX26</accession>